<keyword evidence="1" id="KW-0812">Transmembrane</keyword>
<proteinExistence type="predicted"/>
<sequence length="162" mass="17949">MYGPDHDAEWGQTEREHRAKVEELRRRERILFAAVWLVAVAGILALCLVAQGCGGMQTQWEWTYGEAGKLDYQAEQVITNPNYIRRVDLAVSGKHVRLNICGPAVLKRVCGRIGGSQCVIGHNIYVLGGPMPNGRDYLSQWGLGHELGHVLGYDVDHLGEGL</sequence>
<feature type="transmembrane region" description="Helical" evidence="1">
    <location>
        <begin position="30"/>
        <end position="51"/>
    </location>
</feature>
<name>A0A6H1ZDL4_9ZZZZ</name>
<organism evidence="2">
    <name type="scientific">viral metagenome</name>
    <dbReference type="NCBI Taxonomy" id="1070528"/>
    <lineage>
        <taxon>unclassified sequences</taxon>
        <taxon>metagenomes</taxon>
        <taxon>organismal metagenomes</taxon>
    </lineage>
</organism>
<gene>
    <name evidence="2" type="ORF">TM448A00264_0022</name>
    <name evidence="3" type="ORF">TM448B00655_0008</name>
</gene>
<dbReference type="EMBL" id="MT143994">
    <property type="protein sequence ID" value="QJA45644.1"/>
    <property type="molecule type" value="Genomic_DNA"/>
</dbReference>
<dbReference type="EMBL" id="MT144643">
    <property type="protein sequence ID" value="QJH96205.1"/>
    <property type="molecule type" value="Genomic_DNA"/>
</dbReference>
<dbReference type="AlphaFoldDB" id="A0A6H1ZDL4"/>
<evidence type="ECO:0008006" key="4">
    <source>
        <dbReference type="Google" id="ProtNLM"/>
    </source>
</evidence>
<reference evidence="2" key="1">
    <citation type="submission" date="2020-03" db="EMBL/GenBank/DDBJ databases">
        <title>The deep terrestrial virosphere.</title>
        <authorList>
            <person name="Holmfeldt K."/>
            <person name="Nilsson E."/>
            <person name="Simone D."/>
            <person name="Lopez-Fernandez M."/>
            <person name="Wu X."/>
            <person name="de Brujin I."/>
            <person name="Lundin D."/>
            <person name="Andersson A."/>
            <person name="Bertilsson S."/>
            <person name="Dopson M."/>
        </authorList>
    </citation>
    <scope>NUCLEOTIDE SEQUENCE</scope>
    <source>
        <strain evidence="2">TM448A00264</strain>
        <strain evidence="3">TM448B00655</strain>
    </source>
</reference>
<evidence type="ECO:0000256" key="1">
    <source>
        <dbReference type="SAM" id="Phobius"/>
    </source>
</evidence>
<keyword evidence="1" id="KW-0472">Membrane</keyword>
<evidence type="ECO:0000313" key="2">
    <source>
        <dbReference type="EMBL" id="QJA45644.1"/>
    </source>
</evidence>
<accession>A0A6H1ZDL4</accession>
<evidence type="ECO:0000313" key="3">
    <source>
        <dbReference type="EMBL" id="QJH96205.1"/>
    </source>
</evidence>
<protein>
    <recommendedName>
        <fullName evidence="4">Peptidase</fullName>
    </recommendedName>
</protein>
<keyword evidence="1" id="KW-1133">Transmembrane helix</keyword>